<dbReference type="InterPro" id="IPR003661">
    <property type="entry name" value="HisK_dim/P_dom"/>
</dbReference>
<protein>
    <recommendedName>
        <fullName evidence="3">histidine kinase</fullName>
        <ecNumber evidence="3">2.7.13.3</ecNumber>
    </recommendedName>
</protein>
<feature type="domain" description="HAMP" evidence="10">
    <location>
        <begin position="200"/>
        <end position="252"/>
    </location>
</feature>
<feature type="transmembrane region" description="Helical" evidence="8">
    <location>
        <begin position="176"/>
        <end position="195"/>
    </location>
</feature>
<evidence type="ECO:0000313" key="12">
    <source>
        <dbReference type="Proteomes" id="UP000332515"/>
    </source>
</evidence>
<dbReference type="Proteomes" id="UP000332515">
    <property type="component" value="Unassembled WGS sequence"/>
</dbReference>
<dbReference type="Gene3D" id="1.10.287.130">
    <property type="match status" value="1"/>
</dbReference>
<keyword evidence="8" id="KW-0812">Transmembrane</keyword>
<dbReference type="SUPFAM" id="SSF55874">
    <property type="entry name" value="ATPase domain of HSP90 chaperone/DNA topoisomerase II/histidine kinase"/>
    <property type="match status" value="1"/>
</dbReference>
<dbReference type="CDD" id="cd00082">
    <property type="entry name" value="HisKA"/>
    <property type="match status" value="1"/>
</dbReference>
<gene>
    <name evidence="11" type="ORF">F0357_23535</name>
</gene>
<proteinExistence type="predicted"/>
<dbReference type="PRINTS" id="PR00344">
    <property type="entry name" value="BCTRLSENSOR"/>
</dbReference>
<comment type="caution">
    <text evidence="11">The sequence shown here is derived from an EMBL/GenBank/DDBJ whole genome shotgun (WGS) entry which is preliminary data.</text>
</comment>
<keyword evidence="8" id="KW-1133">Transmembrane helix</keyword>
<dbReference type="EMBL" id="VWNA01000003">
    <property type="protein sequence ID" value="MQT15569.1"/>
    <property type="molecule type" value="Genomic_DNA"/>
</dbReference>
<evidence type="ECO:0000256" key="7">
    <source>
        <dbReference type="ARBA" id="ARBA00023012"/>
    </source>
</evidence>
<evidence type="ECO:0000256" key="4">
    <source>
        <dbReference type="ARBA" id="ARBA00022553"/>
    </source>
</evidence>
<reference evidence="11 12" key="1">
    <citation type="submission" date="2019-09" db="EMBL/GenBank/DDBJ databases">
        <title>Segnochrobactrum spirostomi gen. nov., sp. nov., isolated from the ciliate Spirostomum cf. yagiui and description of a novel family, Segnochrobactraceae fam. nov. within the order Rhizobiales of the class Alphaproteobacteria.</title>
        <authorList>
            <person name="Akter S."/>
            <person name="Shazib S.U.A."/>
            <person name="Shin M.K."/>
        </authorList>
    </citation>
    <scope>NUCLEOTIDE SEQUENCE [LARGE SCALE GENOMIC DNA]</scope>
    <source>
        <strain evidence="11 12">Sp-1</strain>
    </source>
</reference>
<dbReference type="InterPro" id="IPR003660">
    <property type="entry name" value="HAMP_dom"/>
</dbReference>
<dbReference type="AlphaFoldDB" id="A0A6A7YDS1"/>
<evidence type="ECO:0000256" key="3">
    <source>
        <dbReference type="ARBA" id="ARBA00012438"/>
    </source>
</evidence>
<organism evidence="11 12">
    <name type="scientific">Segnochrobactrum spirostomi</name>
    <dbReference type="NCBI Taxonomy" id="2608987"/>
    <lineage>
        <taxon>Bacteria</taxon>
        <taxon>Pseudomonadati</taxon>
        <taxon>Pseudomonadota</taxon>
        <taxon>Alphaproteobacteria</taxon>
        <taxon>Hyphomicrobiales</taxon>
        <taxon>Segnochrobactraceae</taxon>
        <taxon>Segnochrobactrum</taxon>
    </lineage>
</organism>
<evidence type="ECO:0000256" key="6">
    <source>
        <dbReference type="ARBA" id="ARBA00022777"/>
    </source>
</evidence>
<dbReference type="CDD" id="cd00075">
    <property type="entry name" value="HATPase"/>
    <property type="match status" value="1"/>
</dbReference>
<keyword evidence="8" id="KW-0472">Membrane</keyword>
<dbReference type="Gene3D" id="6.10.340.10">
    <property type="match status" value="1"/>
</dbReference>
<evidence type="ECO:0000256" key="2">
    <source>
        <dbReference type="ARBA" id="ARBA00004370"/>
    </source>
</evidence>
<keyword evidence="4" id="KW-0597">Phosphoprotein</keyword>
<dbReference type="Pfam" id="PF02518">
    <property type="entry name" value="HATPase_c"/>
    <property type="match status" value="1"/>
</dbReference>
<dbReference type="SMART" id="SM00387">
    <property type="entry name" value="HATPase_c"/>
    <property type="match status" value="1"/>
</dbReference>
<dbReference type="GO" id="GO:0000155">
    <property type="term" value="F:phosphorelay sensor kinase activity"/>
    <property type="evidence" value="ECO:0007669"/>
    <property type="project" value="InterPro"/>
</dbReference>
<dbReference type="SUPFAM" id="SSF158472">
    <property type="entry name" value="HAMP domain-like"/>
    <property type="match status" value="1"/>
</dbReference>
<feature type="domain" description="Histidine kinase" evidence="9">
    <location>
        <begin position="292"/>
        <end position="508"/>
    </location>
</feature>
<dbReference type="PROSITE" id="PS50885">
    <property type="entry name" value="HAMP"/>
    <property type="match status" value="1"/>
</dbReference>
<dbReference type="InterPro" id="IPR003594">
    <property type="entry name" value="HATPase_dom"/>
</dbReference>
<dbReference type="InterPro" id="IPR050736">
    <property type="entry name" value="Sensor_HK_Regulatory"/>
</dbReference>
<dbReference type="Gene3D" id="3.30.565.10">
    <property type="entry name" value="Histidine kinase-like ATPase, C-terminal domain"/>
    <property type="match status" value="1"/>
</dbReference>
<keyword evidence="7" id="KW-0902">Two-component regulatory system</keyword>
<dbReference type="InterPro" id="IPR005467">
    <property type="entry name" value="His_kinase_dom"/>
</dbReference>
<evidence type="ECO:0000256" key="8">
    <source>
        <dbReference type="SAM" id="Phobius"/>
    </source>
</evidence>
<evidence type="ECO:0000259" key="9">
    <source>
        <dbReference type="PROSITE" id="PS50109"/>
    </source>
</evidence>
<dbReference type="Pfam" id="PF00672">
    <property type="entry name" value="HAMP"/>
    <property type="match status" value="1"/>
</dbReference>
<dbReference type="Pfam" id="PF00512">
    <property type="entry name" value="HisKA"/>
    <property type="match status" value="1"/>
</dbReference>
<dbReference type="PANTHER" id="PTHR43711">
    <property type="entry name" value="TWO-COMPONENT HISTIDINE KINASE"/>
    <property type="match status" value="1"/>
</dbReference>
<dbReference type="EC" id="2.7.13.3" evidence="3"/>
<dbReference type="GO" id="GO:0016020">
    <property type="term" value="C:membrane"/>
    <property type="evidence" value="ECO:0007669"/>
    <property type="project" value="UniProtKB-SubCell"/>
</dbReference>
<evidence type="ECO:0000259" key="10">
    <source>
        <dbReference type="PROSITE" id="PS50885"/>
    </source>
</evidence>
<dbReference type="SMART" id="SM00388">
    <property type="entry name" value="HisKA"/>
    <property type="match status" value="1"/>
</dbReference>
<dbReference type="InterPro" id="IPR036890">
    <property type="entry name" value="HATPase_C_sf"/>
</dbReference>
<dbReference type="RefSeq" id="WP_153491192.1">
    <property type="nucleotide sequence ID" value="NZ_VWNA01000003.1"/>
</dbReference>
<dbReference type="InterPro" id="IPR004358">
    <property type="entry name" value="Sig_transdc_His_kin-like_C"/>
</dbReference>
<evidence type="ECO:0000313" key="11">
    <source>
        <dbReference type="EMBL" id="MQT15569.1"/>
    </source>
</evidence>
<dbReference type="SUPFAM" id="SSF47384">
    <property type="entry name" value="Homodimeric domain of signal transducing histidine kinase"/>
    <property type="match status" value="1"/>
</dbReference>
<sequence length="531" mass="56204">MSSIRLRLAILAGAAVLTAVVAAFSLVEGLRASDAALERAFTARTRLDLLASLSGRLSDYGLAAVAAAGSTSGVNGAMATARASVSAAFRVVAAAGGAVTIEPAQLARISADFDLLDRQIAEARRMPDTMARTDTVKGALNAFAASAGPQLSSLVDAERREIERTRQAARTLSERLQWGAAAAAVLAILLMVALHRRITGPLVRRIAEIEAGAAAVGRGQLEIRIAGGGRDELGLLVAQFNRMAARLARRERRVVTDRAALERTIADRTAELQAANARLTTVDGQRRRFFADVSHELRTPLTVILGECDVALRGLAKEDGPLRAAFLTIRGRAQRLHRRVGDMLRVARSASGEIELHREEVSLNAVLEEAIDGFARHAVRRGIALTLVHGPTDPIVLADREWLRQVVEGLIGNAFEHATGATRIELRGEETADAVSILLADDGCGIAPEALQSLFERFARSGGGEKSGGFGIGLALARWVVERHGGTIGIMPAEPRGTDVRIRLPKMPGYGDARGPGGLPAMAEFAGDDAA</sequence>
<evidence type="ECO:0000256" key="1">
    <source>
        <dbReference type="ARBA" id="ARBA00000085"/>
    </source>
</evidence>
<dbReference type="PANTHER" id="PTHR43711:SF1">
    <property type="entry name" value="HISTIDINE KINASE 1"/>
    <property type="match status" value="1"/>
</dbReference>
<keyword evidence="12" id="KW-1185">Reference proteome</keyword>
<keyword evidence="5" id="KW-0808">Transferase</keyword>
<comment type="catalytic activity">
    <reaction evidence="1">
        <text>ATP + protein L-histidine = ADP + protein N-phospho-L-histidine.</text>
        <dbReference type="EC" id="2.7.13.3"/>
    </reaction>
</comment>
<comment type="subcellular location">
    <subcellularLocation>
        <location evidence="2">Membrane</location>
    </subcellularLocation>
</comment>
<accession>A0A6A7YDS1</accession>
<keyword evidence="6 11" id="KW-0418">Kinase</keyword>
<evidence type="ECO:0000256" key="5">
    <source>
        <dbReference type="ARBA" id="ARBA00022679"/>
    </source>
</evidence>
<dbReference type="PROSITE" id="PS50109">
    <property type="entry name" value="HIS_KIN"/>
    <property type="match status" value="1"/>
</dbReference>
<dbReference type="InterPro" id="IPR036097">
    <property type="entry name" value="HisK_dim/P_sf"/>
</dbReference>
<name>A0A6A7YDS1_9HYPH</name>
<dbReference type="SMART" id="SM00304">
    <property type="entry name" value="HAMP"/>
    <property type="match status" value="1"/>
</dbReference>